<sequence length="172" mass="19087">MVETSYGKALIGLHPKLSLIFQLLVILALCSDASQKVSTSLGPKGQNLSRDVTVKAREGAPDTPDAYFESSPPQNVSALMGKTAFLTCVVRNLGKAKSVTWIRHRDVHILTVGEYTYTTDERFVARHNRDTDEWVLVIKYVQDRDAGTYACQIPSSPPRSYPVNLNIIGEYD</sequence>
<organism evidence="3 4">
    <name type="scientific">Tigriopus californicus</name>
    <name type="common">Marine copepod</name>
    <dbReference type="NCBI Taxonomy" id="6832"/>
    <lineage>
        <taxon>Eukaryota</taxon>
        <taxon>Metazoa</taxon>
        <taxon>Ecdysozoa</taxon>
        <taxon>Arthropoda</taxon>
        <taxon>Crustacea</taxon>
        <taxon>Multicrustacea</taxon>
        <taxon>Hexanauplia</taxon>
        <taxon>Copepoda</taxon>
        <taxon>Harpacticoida</taxon>
        <taxon>Harpacticidae</taxon>
        <taxon>Tigriopus</taxon>
    </lineage>
</organism>
<dbReference type="PANTHER" id="PTHR23279:SF46">
    <property type="entry name" value="DEFECTIVE PROBOSCIS EXTENSION RESPONSE 10, ISOFORM A-RELATED"/>
    <property type="match status" value="1"/>
</dbReference>
<dbReference type="SMART" id="SM00409">
    <property type="entry name" value="IG"/>
    <property type="match status" value="1"/>
</dbReference>
<keyword evidence="1" id="KW-0732">Signal</keyword>
<evidence type="ECO:0000313" key="3">
    <source>
        <dbReference type="EMBL" id="TRY67820.1"/>
    </source>
</evidence>
<dbReference type="PROSITE" id="PS50835">
    <property type="entry name" value="IG_LIKE"/>
    <property type="match status" value="1"/>
</dbReference>
<dbReference type="Pfam" id="PF13927">
    <property type="entry name" value="Ig_3"/>
    <property type="match status" value="1"/>
</dbReference>
<dbReference type="FunFam" id="2.60.40.10:FF:000129">
    <property type="entry name" value="CLUMA_CG018772, isoform A"/>
    <property type="match status" value="1"/>
</dbReference>
<dbReference type="EMBL" id="VCGU01000011">
    <property type="protein sequence ID" value="TRY67820.1"/>
    <property type="molecule type" value="Genomic_DNA"/>
</dbReference>
<dbReference type="InterPro" id="IPR037448">
    <property type="entry name" value="Zig-8"/>
</dbReference>
<dbReference type="GO" id="GO:0032589">
    <property type="term" value="C:neuron projection membrane"/>
    <property type="evidence" value="ECO:0007669"/>
    <property type="project" value="TreeGrafter"/>
</dbReference>
<evidence type="ECO:0000313" key="4">
    <source>
        <dbReference type="Proteomes" id="UP000318571"/>
    </source>
</evidence>
<dbReference type="InterPro" id="IPR007110">
    <property type="entry name" value="Ig-like_dom"/>
</dbReference>
<dbReference type="SUPFAM" id="SSF48726">
    <property type="entry name" value="Immunoglobulin"/>
    <property type="match status" value="1"/>
</dbReference>
<proteinExistence type="predicted"/>
<gene>
    <name evidence="3" type="ORF">TCAL_16964</name>
</gene>
<name>A0A553NQY7_TIGCA</name>
<reference evidence="3 4" key="1">
    <citation type="journal article" date="2018" name="Nat. Ecol. Evol.">
        <title>Genomic signatures of mitonuclear coevolution across populations of Tigriopus californicus.</title>
        <authorList>
            <person name="Barreto F.S."/>
            <person name="Watson E.T."/>
            <person name="Lima T.G."/>
            <person name="Willett C.S."/>
            <person name="Edmands S."/>
            <person name="Li W."/>
            <person name="Burton R.S."/>
        </authorList>
    </citation>
    <scope>NUCLEOTIDE SEQUENCE [LARGE SCALE GENOMIC DNA]</scope>
    <source>
        <strain evidence="3 4">San Diego</strain>
    </source>
</reference>
<evidence type="ECO:0000259" key="2">
    <source>
        <dbReference type="PROSITE" id="PS50835"/>
    </source>
</evidence>
<dbReference type="CDD" id="cd00099">
    <property type="entry name" value="IgV"/>
    <property type="match status" value="1"/>
</dbReference>
<dbReference type="InterPro" id="IPR036179">
    <property type="entry name" value="Ig-like_dom_sf"/>
</dbReference>
<comment type="caution">
    <text evidence="3">The sequence shown here is derived from an EMBL/GenBank/DDBJ whole genome shotgun (WGS) entry which is preliminary data.</text>
</comment>
<keyword evidence="4" id="KW-1185">Reference proteome</keyword>
<dbReference type="PANTHER" id="PTHR23279">
    <property type="entry name" value="DEFECTIVE PROBOSCIS EXTENSION RESPONSE DPR -RELATED"/>
    <property type="match status" value="1"/>
</dbReference>
<dbReference type="STRING" id="6832.A0A553NQY7"/>
<protein>
    <recommendedName>
        <fullName evidence="2">Ig-like domain-containing protein</fullName>
    </recommendedName>
</protein>
<dbReference type="AlphaFoldDB" id="A0A553NQY7"/>
<dbReference type="InterPro" id="IPR013783">
    <property type="entry name" value="Ig-like_fold"/>
</dbReference>
<accession>A0A553NQY7</accession>
<evidence type="ECO:0000256" key="1">
    <source>
        <dbReference type="SAM" id="SignalP"/>
    </source>
</evidence>
<dbReference type="Proteomes" id="UP000318571">
    <property type="component" value="Chromosome 4"/>
</dbReference>
<feature type="domain" description="Ig-like" evidence="2">
    <location>
        <begin position="64"/>
        <end position="164"/>
    </location>
</feature>
<dbReference type="InterPro" id="IPR003599">
    <property type="entry name" value="Ig_sub"/>
</dbReference>
<dbReference type="Gene3D" id="2.60.40.10">
    <property type="entry name" value="Immunoglobulins"/>
    <property type="match status" value="1"/>
</dbReference>
<dbReference type="GO" id="GO:0050808">
    <property type="term" value="P:synapse organization"/>
    <property type="evidence" value="ECO:0007669"/>
    <property type="project" value="TreeGrafter"/>
</dbReference>
<feature type="signal peptide" evidence="1">
    <location>
        <begin position="1"/>
        <end position="35"/>
    </location>
</feature>
<dbReference type="OMA" id="GEYTYTT"/>
<feature type="chain" id="PRO_5022091449" description="Ig-like domain-containing protein" evidence="1">
    <location>
        <begin position="36"/>
        <end position="172"/>
    </location>
</feature>